<evidence type="ECO:0000259" key="8">
    <source>
        <dbReference type="Pfam" id="PF00149"/>
    </source>
</evidence>
<evidence type="ECO:0000256" key="1">
    <source>
        <dbReference type="ARBA" id="ARBA00010555"/>
    </source>
</evidence>
<feature type="domain" description="Nuclease SbcCD subunit D C-terminal" evidence="9">
    <location>
        <begin position="304"/>
        <end position="390"/>
    </location>
</feature>
<keyword evidence="11" id="KW-1185">Reference proteome</keyword>
<dbReference type="EMBL" id="CP000249">
    <property type="protein sequence ID" value="ABD10604.1"/>
    <property type="molecule type" value="Genomic_DNA"/>
</dbReference>
<dbReference type="STRING" id="106370.Francci3_1226"/>
<keyword evidence="4 7" id="KW-0540">Nuclease</keyword>
<dbReference type="eggNOG" id="COG0420">
    <property type="taxonomic scope" value="Bacteria"/>
</dbReference>
<dbReference type="Gene3D" id="3.60.21.10">
    <property type="match status" value="1"/>
</dbReference>
<dbReference type="Proteomes" id="UP000001937">
    <property type="component" value="Chromosome"/>
</dbReference>
<comment type="function">
    <text evidence="7">SbcCD cleaves DNA hairpin structures. These structures can inhibit DNA replication and are intermediates in certain DNA recombination reactions. The complex acts as a 3'-&gt;5' double strand exonuclease that can open hairpins. It also has a 5' single-strand endonuclease activity.</text>
</comment>
<protein>
    <recommendedName>
        <fullName evidence="3 7">Nuclease SbcCD subunit D</fullName>
    </recommendedName>
</protein>
<dbReference type="KEGG" id="fra:Francci3_1226"/>
<name>Q2JDN8_FRACC</name>
<dbReference type="GO" id="GO:0006260">
    <property type="term" value="P:DNA replication"/>
    <property type="evidence" value="ECO:0007669"/>
    <property type="project" value="UniProtKB-KW"/>
</dbReference>
<evidence type="ECO:0000256" key="2">
    <source>
        <dbReference type="ARBA" id="ARBA00011322"/>
    </source>
</evidence>
<sequence length="418" mass="44549">MITGTARKARSSDPHDDHLDGIAYRARMRALHTSDWHLGRGLYGHDLMPAQAAFVDHLVDVVRSEGVDVVLIAGDVHDRAIPPVGALELFDEALSRLRDAGARVVVISGNHDAARRLGDKAGLLDPRVRIRTDPAAVGDPVVVEDPAGAVRVYAIPYLEPSAANSQLPEPAQAPSGSDVPAAGIPAATMHRAMHAVRADLARYPDARSVVVAHAWVTGGAASESERDISVGGVGNVPARLFEGITYTALGHLHRPQAIAPSVRYSGSPLAYSFSESGDAKASLLVEIGPTGLGNVTRIGVPARRRMTLLRGSLADLLTDPAHAPHEADFVSAVLTDPVRPMDAMARLQHRFPFALRLAHEPETEPDEILSFGRRTRGRSELEIAEAFVAHVRSAPSARERALLAEALGAARRAEEEVA</sequence>
<dbReference type="PANTHER" id="PTHR30337:SF0">
    <property type="entry name" value="NUCLEASE SBCCD SUBUNIT D"/>
    <property type="match status" value="1"/>
</dbReference>
<dbReference type="InterPro" id="IPR050535">
    <property type="entry name" value="DNA_Repair-Maintenance_Comp"/>
</dbReference>
<keyword evidence="5 7" id="KW-0378">Hydrolase</keyword>
<evidence type="ECO:0000256" key="7">
    <source>
        <dbReference type="RuleBase" id="RU363069"/>
    </source>
</evidence>
<dbReference type="SUPFAM" id="SSF56300">
    <property type="entry name" value="Metallo-dependent phosphatases"/>
    <property type="match status" value="1"/>
</dbReference>
<dbReference type="NCBIfam" id="TIGR00619">
    <property type="entry name" value="sbcd"/>
    <property type="match status" value="1"/>
</dbReference>
<keyword evidence="7" id="KW-0255">Endonuclease</keyword>
<evidence type="ECO:0000256" key="3">
    <source>
        <dbReference type="ARBA" id="ARBA00013365"/>
    </source>
</evidence>
<comment type="similarity">
    <text evidence="1 7">Belongs to the SbcD family.</text>
</comment>
<dbReference type="InterPro" id="IPR004593">
    <property type="entry name" value="SbcD"/>
</dbReference>
<organism evidence="10 11">
    <name type="scientific">Frankia casuarinae (strain DSM 45818 / CECT 9043 / HFP020203 / CcI3)</name>
    <dbReference type="NCBI Taxonomy" id="106370"/>
    <lineage>
        <taxon>Bacteria</taxon>
        <taxon>Bacillati</taxon>
        <taxon>Actinomycetota</taxon>
        <taxon>Actinomycetes</taxon>
        <taxon>Frankiales</taxon>
        <taxon>Frankiaceae</taxon>
        <taxon>Frankia</taxon>
    </lineage>
</organism>
<gene>
    <name evidence="7" type="primary">sbcD</name>
    <name evidence="10" type="ordered locus">Francci3_1226</name>
</gene>
<dbReference type="AlphaFoldDB" id="Q2JDN8"/>
<evidence type="ECO:0000313" key="10">
    <source>
        <dbReference type="EMBL" id="ABD10604.1"/>
    </source>
</evidence>
<keyword evidence="7" id="KW-0233">DNA recombination</keyword>
<accession>Q2JDN8</accession>
<dbReference type="HOGENOM" id="CLU_038045_0_1_11"/>
<proteinExistence type="inferred from homology"/>
<evidence type="ECO:0000256" key="5">
    <source>
        <dbReference type="ARBA" id="ARBA00022801"/>
    </source>
</evidence>
<feature type="domain" description="Calcineurin-like phosphoesterase" evidence="8">
    <location>
        <begin position="28"/>
        <end position="120"/>
    </location>
</feature>
<dbReference type="GO" id="GO:0006310">
    <property type="term" value="P:DNA recombination"/>
    <property type="evidence" value="ECO:0007669"/>
    <property type="project" value="UniProtKB-KW"/>
</dbReference>
<dbReference type="GO" id="GO:0004519">
    <property type="term" value="F:endonuclease activity"/>
    <property type="evidence" value="ECO:0007669"/>
    <property type="project" value="UniProtKB-KW"/>
</dbReference>
<evidence type="ECO:0000313" key="11">
    <source>
        <dbReference type="Proteomes" id="UP000001937"/>
    </source>
</evidence>
<keyword evidence="7" id="KW-0235">DNA replication</keyword>
<evidence type="ECO:0000256" key="4">
    <source>
        <dbReference type="ARBA" id="ARBA00022722"/>
    </source>
</evidence>
<dbReference type="InterPro" id="IPR026843">
    <property type="entry name" value="SbcD_C"/>
</dbReference>
<dbReference type="Pfam" id="PF00149">
    <property type="entry name" value="Metallophos"/>
    <property type="match status" value="1"/>
</dbReference>
<dbReference type="Pfam" id="PF12320">
    <property type="entry name" value="SbcD_C"/>
    <property type="match status" value="1"/>
</dbReference>
<comment type="subunit">
    <text evidence="2 7">Heterodimer of SbcC and SbcD.</text>
</comment>
<keyword evidence="6 7" id="KW-0269">Exonuclease</keyword>
<evidence type="ECO:0000256" key="6">
    <source>
        <dbReference type="ARBA" id="ARBA00022839"/>
    </source>
</evidence>
<dbReference type="InterPro" id="IPR041796">
    <property type="entry name" value="Mre11_N"/>
</dbReference>
<dbReference type="InterPro" id="IPR029052">
    <property type="entry name" value="Metallo-depent_PP-like"/>
</dbReference>
<dbReference type="GO" id="GO:0008408">
    <property type="term" value="F:3'-5' exonuclease activity"/>
    <property type="evidence" value="ECO:0007669"/>
    <property type="project" value="InterPro"/>
</dbReference>
<evidence type="ECO:0000259" key="9">
    <source>
        <dbReference type="Pfam" id="PF12320"/>
    </source>
</evidence>
<dbReference type="PhylomeDB" id="Q2JDN8"/>
<dbReference type="InterPro" id="IPR004843">
    <property type="entry name" value="Calcineurin-like_PHP"/>
</dbReference>
<dbReference type="PANTHER" id="PTHR30337">
    <property type="entry name" value="COMPONENT OF ATP-DEPENDENT DSDNA EXONUCLEASE"/>
    <property type="match status" value="1"/>
</dbReference>
<reference evidence="10 11" key="1">
    <citation type="journal article" date="2007" name="Genome Res.">
        <title>Genome characteristics of facultatively symbiotic Frankia sp. strains reflect host range and host plant biogeography.</title>
        <authorList>
            <person name="Normand P."/>
            <person name="Lapierre P."/>
            <person name="Tisa L.S."/>
            <person name="Gogarten J.P."/>
            <person name="Alloisio N."/>
            <person name="Bagnarol E."/>
            <person name="Bassi C.A."/>
            <person name="Berry A.M."/>
            <person name="Bickhart D.M."/>
            <person name="Choisne N."/>
            <person name="Couloux A."/>
            <person name="Cournoyer B."/>
            <person name="Cruveiller S."/>
            <person name="Daubin V."/>
            <person name="Demange N."/>
            <person name="Francino M.P."/>
            <person name="Goltsman E."/>
            <person name="Huang Y."/>
            <person name="Kopp O.R."/>
            <person name="Labarre L."/>
            <person name="Lapidus A."/>
            <person name="Lavire C."/>
            <person name="Marechal J."/>
            <person name="Martinez M."/>
            <person name="Mastronunzio J.E."/>
            <person name="Mullin B.C."/>
            <person name="Niemann J."/>
            <person name="Pujic P."/>
            <person name="Rawnsley T."/>
            <person name="Rouy Z."/>
            <person name="Schenowitz C."/>
            <person name="Sellstedt A."/>
            <person name="Tavares F."/>
            <person name="Tomkins J.P."/>
            <person name="Vallenet D."/>
            <person name="Valverde C."/>
            <person name="Wall L.G."/>
            <person name="Wang Y."/>
            <person name="Medigue C."/>
            <person name="Benson D.R."/>
        </authorList>
    </citation>
    <scope>NUCLEOTIDE SEQUENCE [LARGE SCALE GENOMIC DNA]</scope>
    <source>
        <strain evidence="11">DSM 45818 / CECT 9043 / CcI3</strain>
    </source>
</reference>
<dbReference type="CDD" id="cd00840">
    <property type="entry name" value="MPP_Mre11_N"/>
    <property type="match status" value="1"/>
</dbReference>